<dbReference type="RefSeq" id="WP_379793766.1">
    <property type="nucleotide sequence ID" value="NZ_JBHLUD010000001.1"/>
</dbReference>
<gene>
    <name evidence="1" type="ORF">ACFFH7_03845</name>
</gene>
<evidence type="ECO:0000313" key="2">
    <source>
        <dbReference type="Proteomes" id="UP001589810"/>
    </source>
</evidence>
<proteinExistence type="predicted"/>
<accession>A0ABV6MJY9</accession>
<evidence type="ECO:0000313" key="1">
    <source>
        <dbReference type="EMBL" id="MFC0540598.1"/>
    </source>
</evidence>
<dbReference type="Proteomes" id="UP001589810">
    <property type="component" value="Unassembled WGS sequence"/>
</dbReference>
<reference evidence="1 2" key="1">
    <citation type="submission" date="2024-09" db="EMBL/GenBank/DDBJ databases">
        <authorList>
            <person name="Sun Q."/>
            <person name="Mori K."/>
        </authorList>
    </citation>
    <scope>NUCLEOTIDE SEQUENCE [LARGE SCALE GENOMIC DNA]</scope>
    <source>
        <strain evidence="1 2">TBRC 1432</strain>
    </source>
</reference>
<organism evidence="1 2">
    <name type="scientific">Kutzneria chonburiensis</name>
    <dbReference type="NCBI Taxonomy" id="1483604"/>
    <lineage>
        <taxon>Bacteria</taxon>
        <taxon>Bacillati</taxon>
        <taxon>Actinomycetota</taxon>
        <taxon>Actinomycetes</taxon>
        <taxon>Pseudonocardiales</taxon>
        <taxon>Pseudonocardiaceae</taxon>
        <taxon>Kutzneria</taxon>
    </lineage>
</organism>
<comment type="caution">
    <text evidence="1">The sequence shown here is derived from an EMBL/GenBank/DDBJ whole genome shotgun (WGS) entry which is preliminary data.</text>
</comment>
<sequence length="55" mass="5918">MNVTLSDTMTAFLAEIGAGVGTTGELLVDRFDYQANPFDSAARSTFTITDVEWGL</sequence>
<dbReference type="EMBL" id="JBHLUD010000001">
    <property type="protein sequence ID" value="MFC0540598.1"/>
    <property type="molecule type" value="Genomic_DNA"/>
</dbReference>
<keyword evidence="2" id="KW-1185">Reference proteome</keyword>
<name>A0ABV6MJY9_9PSEU</name>
<protein>
    <submittedName>
        <fullName evidence="1">Uncharacterized protein</fullName>
    </submittedName>
</protein>